<keyword evidence="2" id="KW-0472">Membrane</keyword>
<dbReference type="eggNOG" id="ENOG502SSYK">
    <property type="taxonomic scope" value="Eukaryota"/>
</dbReference>
<organism evidence="4">
    <name type="scientific">Hypocrea jecorina (strain QM6a)</name>
    <name type="common">Trichoderma reesei</name>
    <dbReference type="NCBI Taxonomy" id="431241"/>
    <lineage>
        <taxon>Eukaryota</taxon>
        <taxon>Fungi</taxon>
        <taxon>Dikarya</taxon>
        <taxon>Ascomycota</taxon>
        <taxon>Pezizomycotina</taxon>
        <taxon>Sordariomycetes</taxon>
        <taxon>Hypocreomycetidae</taxon>
        <taxon>Hypocreales</taxon>
        <taxon>Hypocreaceae</taxon>
        <taxon>Trichoderma</taxon>
    </lineage>
</organism>
<sequence length="147" mass="16771">MGDTLAGIKTLVIPAVISLILFLVLTFVVVPVWRRYRSRYSQYLPLDAISEHTTSLRYRITGRLLRIASLPFTWRRDRQVASGTAGGGGLSDRDLEEGEELEDIDDDIAQVLEAIARSRRPDHTRRLSREQQGVKDNQKRSIPLYHI</sequence>
<evidence type="ECO:0000313" key="3">
    <source>
        <dbReference type="EMBL" id="EGR49524.1"/>
    </source>
</evidence>
<dbReference type="OrthoDB" id="5427070at2759"/>
<feature type="region of interest" description="Disordered" evidence="1">
    <location>
        <begin position="80"/>
        <end position="104"/>
    </location>
</feature>
<name>G0RHQ6_HYPJQ</name>
<feature type="compositionally biased region" description="Basic and acidic residues" evidence="1">
    <location>
        <begin position="119"/>
        <end position="139"/>
    </location>
</feature>
<feature type="region of interest" description="Disordered" evidence="1">
    <location>
        <begin position="117"/>
        <end position="147"/>
    </location>
</feature>
<gene>
    <name evidence="3" type="ORF">TRIREDRAFT_106306</name>
</gene>
<keyword evidence="4" id="KW-1185">Reference proteome</keyword>
<dbReference type="HOGENOM" id="CLU_092550_0_1_1"/>
<dbReference type="EMBL" id="GL985062">
    <property type="protein sequence ID" value="EGR49524.1"/>
    <property type="molecule type" value="Genomic_DNA"/>
</dbReference>
<keyword evidence="2" id="KW-0812">Transmembrane</keyword>
<keyword evidence="2" id="KW-1133">Transmembrane helix</keyword>
<dbReference type="VEuPathDB" id="FungiDB:TRIREDRAFT_106306"/>
<feature type="compositionally biased region" description="Acidic residues" evidence="1">
    <location>
        <begin position="94"/>
        <end position="104"/>
    </location>
</feature>
<dbReference type="RefSeq" id="XP_006964663.1">
    <property type="nucleotide sequence ID" value="XM_006964601.1"/>
</dbReference>
<feature type="transmembrane region" description="Helical" evidence="2">
    <location>
        <begin position="12"/>
        <end position="33"/>
    </location>
</feature>
<accession>G0RHQ6</accession>
<protein>
    <submittedName>
        <fullName evidence="3">Predicted protein</fullName>
    </submittedName>
</protein>
<proteinExistence type="predicted"/>
<dbReference type="Proteomes" id="UP000008984">
    <property type="component" value="Unassembled WGS sequence"/>
</dbReference>
<dbReference type="GeneID" id="18481235"/>
<evidence type="ECO:0000313" key="4">
    <source>
        <dbReference type="Proteomes" id="UP000008984"/>
    </source>
</evidence>
<evidence type="ECO:0000256" key="1">
    <source>
        <dbReference type="SAM" id="MobiDB-lite"/>
    </source>
</evidence>
<evidence type="ECO:0000256" key="2">
    <source>
        <dbReference type="SAM" id="Phobius"/>
    </source>
</evidence>
<reference evidence="3 4" key="1">
    <citation type="journal article" date="2008" name="Nat. Biotechnol.">
        <title>Genome sequencing and analysis of the biomass-degrading fungus Trichoderma reesei (syn. Hypocrea jecorina).</title>
        <authorList>
            <person name="Martinez D."/>
            <person name="Berka R.M."/>
            <person name="Henrissat B."/>
            <person name="Saloheimo M."/>
            <person name="Arvas M."/>
            <person name="Baker S.E."/>
            <person name="Chapman J."/>
            <person name="Chertkov O."/>
            <person name="Coutinho P.M."/>
            <person name="Cullen D."/>
            <person name="Danchin E.G."/>
            <person name="Grigoriev I.V."/>
            <person name="Harris P."/>
            <person name="Jackson M."/>
            <person name="Kubicek C.P."/>
            <person name="Han C.S."/>
            <person name="Ho I."/>
            <person name="Larrondo L.F."/>
            <person name="de Leon A.L."/>
            <person name="Magnuson J.K."/>
            <person name="Merino S."/>
            <person name="Misra M."/>
            <person name="Nelson B."/>
            <person name="Putnam N."/>
            <person name="Robbertse B."/>
            <person name="Salamov A.A."/>
            <person name="Schmoll M."/>
            <person name="Terry A."/>
            <person name="Thayer N."/>
            <person name="Westerholm-Parvinen A."/>
            <person name="Schoch C.L."/>
            <person name="Yao J."/>
            <person name="Barabote R."/>
            <person name="Nelson M.A."/>
            <person name="Detter C."/>
            <person name="Bruce D."/>
            <person name="Kuske C.R."/>
            <person name="Xie G."/>
            <person name="Richardson P."/>
            <person name="Rokhsar D.S."/>
            <person name="Lucas S.M."/>
            <person name="Rubin E.M."/>
            <person name="Dunn-Coleman N."/>
            <person name="Ward M."/>
            <person name="Brettin T.S."/>
        </authorList>
    </citation>
    <scope>NUCLEOTIDE SEQUENCE [LARGE SCALE GENOMIC DNA]</scope>
    <source>
        <strain evidence="3 4">QM6a</strain>
    </source>
</reference>
<dbReference type="AlphaFoldDB" id="G0RHQ6"/>
<dbReference type="KEGG" id="tre:TRIREDRAFT_106306"/>